<organism evidence="2 3">
    <name type="scientific">Polyangium sorediatum</name>
    <dbReference type="NCBI Taxonomy" id="889274"/>
    <lineage>
        <taxon>Bacteria</taxon>
        <taxon>Pseudomonadati</taxon>
        <taxon>Myxococcota</taxon>
        <taxon>Polyangia</taxon>
        <taxon>Polyangiales</taxon>
        <taxon>Polyangiaceae</taxon>
        <taxon>Polyangium</taxon>
    </lineage>
</organism>
<accession>A0ABT6P6S7</accession>
<name>A0ABT6P6S7_9BACT</name>
<evidence type="ECO:0000313" key="2">
    <source>
        <dbReference type="EMBL" id="MDI1436326.1"/>
    </source>
</evidence>
<feature type="region of interest" description="Disordered" evidence="1">
    <location>
        <begin position="101"/>
        <end position="170"/>
    </location>
</feature>
<dbReference type="EMBL" id="JARZHI010000078">
    <property type="protein sequence ID" value="MDI1436326.1"/>
    <property type="molecule type" value="Genomic_DNA"/>
</dbReference>
<dbReference type="Proteomes" id="UP001160301">
    <property type="component" value="Unassembled WGS sequence"/>
</dbReference>
<evidence type="ECO:0000313" key="3">
    <source>
        <dbReference type="Proteomes" id="UP001160301"/>
    </source>
</evidence>
<reference evidence="2 3" key="1">
    <citation type="submission" date="2023-04" db="EMBL/GenBank/DDBJ databases">
        <title>The genome sequence of Polyangium sorediatum DSM14670.</title>
        <authorList>
            <person name="Zhang X."/>
        </authorList>
    </citation>
    <scope>NUCLEOTIDE SEQUENCE [LARGE SCALE GENOMIC DNA]</scope>
    <source>
        <strain evidence="2 3">DSM 14670</strain>
    </source>
</reference>
<protein>
    <submittedName>
        <fullName evidence="2">Uncharacterized protein</fullName>
    </submittedName>
</protein>
<comment type="caution">
    <text evidence="2">The sequence shown here is derived from an EMBL/GenBank/DDBJ whole genome shotgun (WGS) entry which is preliminary data.</text>
</comment>
<keyword evidence="3" id="KW-1185">Reference proteome</keyword>
<gene>
    <name evidence="2" type="ORF">QHF89_42875</name>
</gene>
<feature type="compositionally biased region" description="Pro residues" evidence="1">
    <location>
        <begin position="124"/>
        <end position="133"/>
    </location>
</feature>
<evidence type="ECO:0000256" key="1">
    <source>
        <dbReference type="SAM" id="MobiDB-lite"/>
    </source>
</evidence>
<dbReference type="RefSeq" id="WP_211365342.1">
    <property type="nucleotide sequence ID" value="NZ_JARZHI010000078.1"/>
</dbReference>
<proteinExistence type="predicted"/>
<sequence>MLRRFHIAEPCSERWESMTGSEARRHCGSCDKQVVALAELTPDEADRLITSARPHSLCVRVEHDEEGNVLFRHQAPSPPPARRLPRLRLAVGASLLVAACGKSEPAPTATNEPVKPEAAEAQAPPTPPTPPASPEAEALPKTTPPEPPAGLNPHKHKHDTATVPGKPNTRVTTGCACALDDPLCSCL</sequence>